<gene>
    <name evidence="2" type="ORF">FZ934_12780</name>
</gene>
<keyword evidence="1" id="KW-1133">Transmembrane helix</keyword>
<keyword evidence="1" id="KW-0472">Membrane</keyword>
<dbReference type="Pfam" id="PF11391">
    <property type="entry name" value="DUF2798"/>
    <property type="match status" value="1"/>
</dbReference>
<dbReference type="OrthoDB" id="7159403at2"/>
<dbReference type="InterPro" id="IPR021529">
    <property type="entry name" value="DUF2798"/>
</dbReference>
<sequence length="73" mass="8144">MIDTKTLLIAQLFISGMMAFMMTGFFGFLHLGPSAEWLREWSHSFVIAWPVAFCLSLGVGKLSFKLAAMITRA</sequence>
<dbReference type="EMBL" id="CP043498">
    <property type="protein sequence ID" value="QFY61196.1"/>
    <property type="molecule type" value="Genomic_DNA"/>
</dbReference>
<feature type="transmembrane region" description="Helical" evidence="1">
    <location>
        <begin position="41"/>
        <end position="64"/>
    </location>
</feature>
<evidence type="ECO:0000313" key="3">
    <source>
        <dbReference type="Proteomes" id="UP000326881"/>
    </source>
</evidence>
<organism evidence="2 3">
    <name type="scientific">Rhizobium grahamii</name>
    <dbReference type="NCBI Taxonomy" id="1120045"/>
    <lineage>
        <taxon>Bacteria</taxon>
        <taxon>Pseudomonadati</taxon>
        <taxon>Pseudomonadota</taxon>
        <taxon>Alphaproteobacteria</taxon>
        <taxon>Hyphomicrobiales</taxon>
        <taxon>Rhizobiaceae</taxon>
        <taxon>Rhizobium/Agrobacterium group</taxon>
        <taxon>Rhizobium</taxon>
    </lineage>
</organism>
<protein>
    <submittedName>
        <fullName evidence="2">DUF2798 domain-containing protein</fullName>
    </submittedName>
</protein>
<dbReference type="RefSeq" id="WP_153271352.1">
    <property type="nucleotide sequence ID" value="NZ_CP043498.1"/>
</dbReference>
<keyword evidence="3" id="KW-1185">Reference proteome</keyword>
<keyword evidence="1" id="KW-0812">Transmembrane</keyword>
<dbReference type="Proteomes" id="UP000326881">
    <property type="component" value="Chromosome"/>
</dbReference>
<feature type="transmembrane region" description="Helical" evidence="1">
    <location>
        <begin position="7"/>
        <end position="29"/>
    </location>
</feature>
<dbReference type="AlphaFoldDB" id="A0A5Q0C5J8"/>
<evidence type="ECO:0000313" key="2">
    <source>
        <dbReference type="EMBL" id="QFY61196.1"/>
    </source>
</evidence>
<reference evidence="2 3" key="1">
    <citation type="submission" date="2019-08" db="EMBL/GenBank/DDBJ databases">
        <title>Prosopis cineraria nodule microbiome.</title>
        <authorList>
            <person name="Ali R."/>
            <person name="Chaluvadi S.R."/>
            <person name="Wang X."/>
        </authorList>
    </citation>
    <scope>NUCLEOTIDE SEQUENCE [LARGE SCALE GENOMIC DNA]</scope>
    <source>
        <strain evidence="2 3">BG7</strain>
    </source>
</reference>
<accession>A0A5Q0C5J8</accession>
<dbReference type="KEGG" id="rgr:FZ934_12780"/>
<evidence type="ECO:0000256" key="1">
    <source>
        <dbReference type="SAM" id="Phobius"/>
    </source>
</evidence>
<name>A0A5Q0C5J8_9HYPH</name>
<proteinExistence type="predicted"/>